<dbReference type="Proteomes" id="UP000011625">
    <property type="component" value="Unassembled WGS sequence"/>
</dbReference>
<dbReference type="PROSITE" id="PS51078">
    <property type="entry name" value="ICLR_ED"/>
    <property type="match status" value="1"/>
</dbReference>
<dbReference type="Gene3D" id="3.30.450.40">
    <property type="match status" value="1"/>
</dbReference>
<dbReference type="InterPro" id="IPR014757">
    <property type="entry name" value="Tscrpt_reg_IclR_C"/>
</dbReference>
<proteinExistence type="predicted"/>
<organism evidence="2 3">
    <name type="scientific">Halococcus salifodinae DSM 8989</name>
    <dbReference type="NCBI Taxonomy" id="1227456"/>
    <lineage>
        <taxon>Archaea</taxon>
        <taxon>Methanobacteriati</taxon>
        <taxon>Methanobacteriota</taxon>
        <taxon>Stenosarchaea group</taxon>
        <taxon>Halobacteria</taxon>
        <taxon>Halobacteriales</taxon>
        <taxon>Halococcaceae</taxon>
        <taxon>Halococcus</taxon>
    </lineage>
</organism>
<evidence type="ECO:0000259" key="1">
    <source>
        <dbReference type="PROSITE" id="PS51078"/>
    </source>
</evidence>
<protein>
    <submittedName>
        <fullName evidence="2">Transcriptional regulator, IclR family protein</fullName>
    </submittedName>
</protein>
<evidence type="ECO:0000313" key="3">
    <source>
        <dbReference type="Proteomes" id="UP000011625"/>
    </source>
</evidence>
<dbReference type="GO" id="GO:0003677">
    <property type="term" value="F:DNA binding"/>
    <property type="evidence" value="ECO:0007669"/>
    <property type="project" value="TreeGrafter"/>
</dbReference>
<keyword evidence="3" id="KW-1185">Reference proteome</keyword>
<dbReference type="PATRIC" id="fig|1227456.3.peg.475"/>
<dbReference type="GO" id="GO:0045892">
    <property type="term" value="P:negative regulation of DNA-templated transcription"/>
    <property type="evidence" value="ECO:0007669"/>
    <property type="project" value="TreeGrafter"/>
</dbReference>
<dbReference type="GO" id="GO:0003700">
    <property type="term" value="F:DNA-binding transcription factor activity"/>
    <property type="evidence" value="ECO:0007669"/>
    <property type="project" value="TreeGrafter"/>
</dbReference>
<dbReference type="EMBL" id="AOME01000013">
    <property type="protein sequence ID" value="EMA55554.1"/>
    <property type="molecule type" value="Genomic_DNA"/>
</dbReference>
<comment type="caution">
    <text evidence="2">The sequence shown here is derived from an EMBL/GenBank/DDBJ whole genome shotgun (WGS) entry which is preliminary data.</text>
</comment>
<gene>
    <name evidence="2" type="ORF">C450_02269</name>
</gene>
<dbReference type="InterPro" id="IPR029016">
    <property type="entry name" value="GAF-like_dom_sf"/>
</dbReference>
<evidence type="ECO:0000313" key="2">
    <source>
        <dbReference type="EMBL" id="EMA55554.1"/>
    </source>
</evidence>
<dbReference type="InterPro" id="IPR050707">
    <property type="entry name" value="HTH_MetabolicPath_Reg"/>
</dbReference>
<dbReference type="Pfam" id="PF01614">
    <property type="entry name" value="IclR_C"/>
    <property type="match status" value="1"/>
</dbReference>
<dbReference type="SUPFAM" id="SSF55781">
    <property type="entry name" value="GAF domain-like"/>
    <property type="match status" value="1"/>
</dbReference>
<reference evidence="2 3" key="1">
    <citation type="journal article" date="2014" name="PLoS Genet.">
        <title>Phylogenetically driven sequencing of extremely halophilic archaea reveals strategies for static and dynamic osmo-response.</title>
        <authorList>
            <person name="Becker E.A."/>
            <person name="Seitzer P.M."/>
            <person name="Tritt A."/>
            <person name="Larsen D."/>
            <person name="Krusor M."/>
            <person name="Yao A.I."/>
            <person name="Wu D."/>
            <person name="Madern D."/>
            <person name="Eisen J.A."/>
            <person name="Darling A.E."/>
            <person name="Facciotti M.T."/>
        </authorList>
    </citation>
    <scope>NUCLEOTIDE SEQUENCE [LARGE SCALE GENOMIC DNA]</scope>
    <source>
        <strain evidence="2 3">DSM 8989</strain>
    </source>
</reference>
<accession>M0NEQ2</accession>
<sequence length="130" mass="14789">MIANRLEISKSSVYKHLKTLEEGAVRDRRRNDMSDTGLRLLNLDVGARRRRRIDETAKSEIRRSAEEYGEMANLLVEERGRGIFLHRADSSRATNLDTHAGREVYHHTTALGKVILAGFSDGRVSDVIER</sequence>
<dbReference type="PANTHER" id="PTHR30136:SF35">
    <property type="entry name" value="HTH-TYPE TRANSCRIPTIONAL REGULATOR RV1719"/>
    <property type="match status" value="1"/>
</dbReference>
<dbReference type="PANTHER" id="PTHR30136">
    <property type="entry name" value="HELIX-TURN-HELIX TRANSCRIPTIONAL REGULATOR, ICLR FAMILY"/>
    <property type="match status" value="1"/>
</dbReference>
<dbReference type="AlphaFoldDB" id="M0NEQ2"/>
<name>M0NEQ2_9EURY</name>
<feature type="domain" description="IclR-ED" evidence="1">
    <location>
        <begin position="39"/>
        <end position="130"/>
    </location>
</feature>